<keyword evidence="1" id="KW-0812">Transmembrane</keyword>
<organism evidence="3 4">
    <name type="scientific">Mythimna separata</name>
    <name type="common">Oriental armyworm</name>
    <name type="synonym">Pseudaletia separata</name>
    <dbReference type="NCBI Taxonomy" id="271217"/>
    <lineage>
        <taxon>Eukaryota</taxon>
        <taxon>Metazoa</taxon>
        <taxon>Ecdysozoa</taxon>
        <taxon>Arthropoda</taxon>
        <taxon>Hexapoda</taxon>
        <taxon>Insecta</taxon>
        <taxon>Pterygota</taxon>
        <taxon>Neoptera</taxon>
        <taxon>Endopterygota</taxon>
        <taxon>Lepidoptera</taxon>
        <taxon>Glossata</taxon>
        <taxon>Ditrysia</taxon>
        <taxon>Noctuoidea</taxon>
        <taxon>Noctuidae</taxon>
        <taxon>Noctuinae</taxon>
        <taxon>Hadenini</taxon>
        <taxon>Mythimna</taxon>
    </lineage>
</organism>
<feature type="chain" id="PRO_5042239980" evidence="2">
    <location>
        <begin position="18"/>
        <end position="404"/>
    </location>
</feature>
<protein>
    <submittedName>
        <fullName evidence="3">Uncharacterized protein</fullName>
    </submittedName>
</protein>
<keyword evidence="4" id="KW-1185">Reference proteome</keyword>
<dbReference type="EMBL" id="JARGEI010000005">
    <property type="protein sequence ID" value="KAJ8731567.1"/>
    <property type="molecule type" value="Genomic_DNA"/>
</dbReference>
<evidence type="ECO:0000313" key="4">
    <source>
        <dbReference type="Proteomes" id="UP001231518"/>
    </source>
</evidence>
<name>A0AAD7YZ05_MYTSE</name>
<keyword evidence="1" id="KW-0472">Membrane</keyword>
<comment type="caution">
    <text evidence="3">The sequence shown here is derived from an EMBL/GenBank/DDBJ whole genome shotgun (WGS) entry which is preliminary data.</text>
</comment>
<reference evidence="3" key="1">
    <citation type="submission" date="2023-03" db="EMBL/GenBank/DDBJ databases">
        <title>Chromosome-level genomes of two armyworms, Mythimna separata and Mythimna loreyi, provide insights into the biosynthesis and reception of sex pheromones.</title>
        <authorList>
            <person name="Zhao H."/>
        </authorList>
    </citation>
    <scope>NUCLEOTIDE SEQUENCE</scope>
    <source>
        <strain evidence="3">BeijingLab</strain>
        <tissue evidence="3">Pupa</tissue>
    </source>
</reference>
<keyword evidence="1" id="KW-1133">Transmembrane helix</keyword>
<evidence type="ECO:0000313" key="3">
    <source>
        <dbReference type="EMBL" id="KAJ8731567.1"/>
    </source>
</evidence>
<gene>
    <name evidence="3" type="ORF">PYW07_004731</name>
</gene>
<feature type="signal peptide" evidence="2">
    <location>
        <begin position="1"/>
        <end position="17"/>
    </location>
</feature>
<evidence type="ECO:0000256" key="1">
    <source>
        <dbReference type="SAM" id="Phobius"/>
    </source>
</evidence>
<feature type="transmembrane region" description="Helical" evidence="1">
    <location>
        <begin position="346"/>
        <end position="367"/>
    </location>
</feature>
<keyword evidence="2" id="KW-0732">Signal</keyword>
<dbReference type="AlphaFoldDB" id="A0AAD7YZ05"/>
<proteinExistence type="predicted"/>
<evidence type="ECO:0000256" key="2">
    <source>
        <dbReference type="SAM" id="SignalP"/>
    </source>
</evidence>
<sequence>MCVRNVFVLVLLLCVNSQPQRDAHSLRGYQNVSENTNMAPHVEPTPGLSDTTGTPNIDLEESQLVAYEPHIQERPVKYAGIPQNLTVTFLSLQDSDNELQFNVSWRPSLGRAAKEYSVEILSEKNTDYCESLLCYIHPIPGNATWVLIPESVSQIVGKDCVLRPGCSYTVILNAHPWDGITNLTKRLDLEDCVVGVCSCAHSKALPTPDVTTNIVMSKEGDMFTNVIWTLPKPSEPQQPLPAKLRKQSYIVSLNKQVVALNKIDSAPWFTVIYKQTVEIDGLVSEGDTTRSLLLPLSKRDTSDTPKPPSAKILARVQLVDDRGCIGPQGNATAFEPVKPTKSNLAFGVYAIIGALLGAWAMGAVFVVSARIAKRVLQSLRPAPVSAPLEPLRRRPAWFPLQLRT</sequence>
<accession>A0AAD7YZ05</accession>
<dbReference type="Proteomes" id="UP001231518">
    <property type="component" value="Chromosome 16"/>
</dbReference>